<dbReference type="PROSITE" id="PS51349">
    <property type="entry name" value="FMN_HYDROXY_ACID_DH_2"/>
    <property type="match status" value="1"/>
</dbReference>
<dbReference type="PIRSF" id="PIRSF000138">
    <property type="entry name" value="Al-hdrx_acd_dh"/>
    <property type="match status" value="1"/>
</dbReference>
<dbReference type="RefSeq" id="WP_191441583.1">
    <property type="nucleotide sequence ID" value="NZ_JAKNHQ010000003.1"/>
</dbReference>
<evidence type="ECO:0000256" key="6">
    <source>
        <dbReference type="ARBA" id="ARBA00029513"/>
    </source>
</evidence>
<dbReference type="InterPro" id="IPR037396">
    <property type="entry name" value="FMN_HAD"/>
</dbReference>
<proteinExistence type="inferred from homology"/>
<comment type="cofactor">
    <cofactor evidence="1">
        <name>FMN</name>
        <dbReference type="ChEBI" id="CHEBI:58210"/>
    </cofactor>
</comment>
<dbReference type="Gene3D" id="3.20.20.70">
    <property type="entry name" value="Aldolase class I"/>
    <property type="match status" value="1"/>
</dbReference>
<protein>
    <recommendedName>
        <fullName evidence="6">L-lactate oxidase</fullName>
    </recommendedName>
</protein>
<dbReference type="CDD" id="cd02809">
    <property type="entry name" value="alpha_hydroxyacid_oxid_FMN"/>
    <property type="match status" value="1"/>
</dbReference>
<gene>
    <name evidence="9" type="ORF">L0P57_02870</name>
</gene>
<comment type="caution">
    <text evidence="9">The sequence shown here is derived from an EMBL/GenBank/DDBJ whole genome shotgun (WGS) entry which is preliminary data.</text>
</comment>
<comment type="similarity">
    <text evidence="5">Belongs to the FMN-dependent alpha-hydroxy acid dehydrogenase family.</text>
</comment>
<dbReference type="EMBL" id="JAKNHQ010000003">
    <property type="protein sequence ID" value="MCG4609883.1"/>
    <property type="molecule type" value="Genomic_DNA"/>
</dbReference>
<dbReference type="SUPFAM" id="SSF51395">
    <property type="entry name" value="FMN-linked oxidoreductases"/>
    <property type="match status" value="1"/>
</dbReference>
<evidence type="ECO:0000256" key="2">
    <source>
        <dbReference type="ARBA" id="ARBA00022630"/>
    </source>
</evidence>
<dbReference type="InterPro" id="IPR013785">
    <property type="entry name" value="Aldolase_TIM"/>
</dbReference>
<comment type="catalytic activity">
    <reaction evidence="7">
        <text>(S)-lactate + O2 = pyruvate + H2O2</text>
        <dbReference type="Rhea" id="RHEA:55868"/>
        <dbReference type="ChEBI" id="CHEBI:15361"/>
        <dbReference type="ChEBI" id="CHEBI:15379"/>
        <dbReference type="ChEBI" id="CHEBI:16240"/>
        <dbReference type="ChEBI" id="CHEBI:16651"/>
    </reaction>
    <physiologicalReaction direction="left-to-right" evidence="7">
        <dbReference type="Rhea" id="RHEA:55869"/>
    </physiologicalReaction>
</comment>
<organism evidence="9 10">
    <name type="scientific">Anaeromassilibacillus senegalensis</name>
    <dbReference type="NCBI Taxonomy" id="1673717"/>
    <lineage>
        <taxon>Bacteria</taxon>
        <taxon>Bacillati</taxon>
        <taxon>Bacillota</taxon>
        <taxon>Clostridia</taxon>
        <taxon>Eubacteriales</taxon>
        <taxon>Acutalibacteraceae</taxon>
        <taxon>Anaeromassilibacillus</taxon>
    </lineage>
</organism>
<accession>A0ABS9MGF4</accession>
<sequence length="340" mass="35824">MEYREILENARKTMAPNCRVCRECNGIACRGEIPGTGGKGTGSSFTHSYEYLASIKIHMDLLYTDRGQDTSCSFFDKTFAGPVFAAPISGLSNNYNGYLNEKTYAEALVPGTIAAGCAAFTGDGAADYYFTDPLTAVAAAGGAAVPTIKPWDREKVLEKIHLAEQAGAMALCMDIDSAGLPLLAAAGKPVCSKDVDELKAILASTKLPFLLKGIMTPEGARKAVETGAYGIVVSNHGGRVLDHTPAPAEMLPAIRDAVGTRVKIFVDGAIRTGVDVFKALALGADAVLIGRPYVVAACGGGAEGVTVYTQKVLAELRDVMKMTGCATLSDITRDKITWNR</sequence>
<evidence type="ECO:0000256" key="5">
    <source>
        <dbReference type="ARBA" id="ARBA00024042"/>
    </source>
</evidence>
<evidence type="ECO:0000256" key="1">
    <source>
        <dbReference type="ARBA" id="ARBA00001917"/>
    </source>
</evidence>
<evidence type="ECO:0000256" key="7">
    <source>
        <dbReference type="ARBA" id="ARBA00048754"/>
    </source>
</evidence>
<dbReference type="InterPro" id="IPR012133">
    <property type="entry name" value="Alpha-hydoxy_acid_DH_FMN"/>
</dbReference>
<dbReference type="Pfam" id="PF01070">
    <property type="entry name" value="FMN_dh"/>
    <property type="match status" value="2"/>
</dbReference>
<evidence type="ECO:0000313" key="10">
    <source>
        <dbReference type="Proteomes" id="UP001298681"/>
    </source>
</evidence>
<dbReference type="InterPro" id="IPR000262">
    <property type="entry name" value="FMN-dep_DH"/>
</dbReference>
<reference evidence="9 10" key="1">
    <citation type="submission" date="2022-01" db="EMBL/GenBank/DDBJ databases">
        <title>Collection of gut derived symbiotic bacterial strains cultured from healthy donors.</title>
        <authorList>
            <person name="Lin H."/>
            <person name="Kohout C."/>
            <person name="Waligurski E."/>
            <person name="Pamer E.G."/>
        </authorList>
    </citation>
    <scope>NUCLEOTIDE SEQUENCE [LARGE SCALE GENOMIC DNA]</scope>
    <source>
        <strain evidence="9 10">DFI.7.58</strain>
    </source>
</reference>
<keyword evidence="3" id="KW-0288">FMN</keyword>
<evidence type="ECO:0000259" key="8">
    <source>
        <dbReference type="PROSITE" id="PS51349"/>
    </source>
</evidence>
<name>A0ABS9MGF4_9FIRM</name>
<dbReference type="PANTHER" id="PTHR10578">
    <property type="entry name" value="S -2-HYDROXY-ACID OXIDASE-RELATED"/>
    <property type="match status" value="1"/>
</dbReference>
<keyword evidence="10" id="KW-1185">Reference proteome</keyword>
<evidence type="ECO:0000256" key="4">
    <source>
        <dbReference type="ARBA" id="ARBA00023002"/>
    </source>
</evidence>
<dbReference type="Proteomes" id="UP001298681">
    <property type="component" value="Unassembled WGS sequence"/>
</dbReference>
<keyword evidence="2" id="KW-0285">Flavoprotein</keyword>
<dbReference type="PANTHER" id="PTHR10578:SF107">
    <property type="entry name" value="2-HYDROXYACID OXIDASE 1"/>
    <property type="match status" value="1"/>
</dbReference>
<keyword evidence="4" id="KW-0560">Oxidoreductase</keyword>
<feature type="domain" description="FMN hydroxy acid dehydrogenase" evidence="8">
    <location>
        <begin position="1"/>
        <end position="340"/>
    </location>
</feature>
<evidence type="ECO:0000256" key="3">
    <source>
        <dbReference type="ARBA" id="ARBA00022643"/>
    </source>
</evidence>
<evidence type="ECO:0000313" key="9">
    <source>
        <dbReference type="EMBL" id="MCG4609883.1"/>
    </source>
</evidence>